<evidence type="ECO:0000256" key="7">
    <source>
        <dbReference type="ARBA" id="ARBA00047984"/>
    </source>
</evidence>
<feature type="short sequence motif" description="Q motif" evidence="8">
    <location>
        <begin position="159"/>
        <end position="187"/>
    </location>
</feature>
<reference evidence="12" key="1">
    <citation type="submission" date="2021-01" db="EMBL/GenBank/DDBJ databases">
        <authorList>
            <consortium name="Genoscope - CEA"/>
            <person name="William W."/>
        </authorList>
    </citation>
    <scope>NUCLEOTIDE SEQUENCE</scope>
</reference>
<dbReference type="InterPro" id="IPR011545">
    <property type="entry name" value="DEAD/DEAH_box_helicase_dom"/>
</dbReference>
<evidence type="ECO:0000313" key="13">
    <source>
        <dbReference type="Proteomes" id="UP000683925"/>
    </source>
</evidence>
<keyword evidence="4" id="KW-0347">Helicase</keyword>
<dbReference type="Proteomes" id="UP000683925">
    <property type="component" value="Unassembled WGS sequence"/>
</dbReference>
<keyword evidence="3" id="KW-0378">Hydrolase</keyword>
<dbReference type="PROSITE" id="PS51192">
    <property type="entry name" value="HELICASE_ATP_BIND_1"/>
    <property type="match status" value="1"/>
</dbReference>
<dbReference type="Pfam" id="PF00270">
    <property type="entry name" value="DEAD"/>
    <property type="match status" value="1"/>
</dbReference>
<evidence type="ECO:0000259" key="10">
    <source>
        <dbReference type="PROSITE" id="PS51194"/>
    </source>
</evidence>
<dbReference type="CDD" id="cd17939">
    <property type="entry name" value="DEADc_EIF4A"/>
    <property type="match status" value="1"/>
</dbReference>
<proteinExistence type="predicted"/>
<name>A0A8S1T1Y6_PAROT</name>
<dbReference type="FunFam" id="3.40.50.300:FF:000849">
    <property type="entry name" value="ATP-dependent RNA helicase DBP5"/>
    <property type="match status" value="1"/>
</dbReference>
<dbReference type="GO" id="GO:0005829">
    <property type="term" value="C:cytosol"/>
    <property type="evidence" value="ECO:0007669"/>
    <property type="project" value="TreeGrafter"/>
</dbReference>
<dbReference type="EMBL" id="CAJJDP010000018">
    <property type="protein sequence ID" value="CAD8146490.1"/>
    <property type="molecule type" value="Genomic_DNA"/>
</dbReference>
<dbReference type="AlphaFoldDB" id="A0A8S1T1Y6"/>
<gene>
    <name evidence="12" type="ORF">POCTA_138.1.T0180329</name>
</gene>
<comment type="caution">
    <text evidence="12">The sequence shown here is derived from an EMBL/GenBank/DDBJ whole genome shotgun (WGS) entry which is preliminary data.</text>
</comment>
<evidence type="ECO:0000256" key="8">
    <source>
        <dbReference type="PROSITE-ProRule" id="PRU00552"/>
    </source>
</evidence>
<dbReference type="InterPro" id="IPR014001">
    <property type="entry name" value="Helicase_ATP-bd"/>
</dbReference>
<dbReference type="EC" id="3.6.4.13" evidence="1"/>
<dbReference type="PANTHER" id="PTHR47959:SF1">
    <property type="entry name" value="ATP-DEPENDENT RNA HELICASE DBPA"/>
    <property type="match status" value="1"/>
</dbReference>
<dbReference type="GO" id="GO:0005524">
    <property type="term" value="F:ATP binding"/>
    <property type="evidence" value="ECO:0007669"/>
    <property type="project" value="UniProtKB-KW"/>
</dbReference>
<dbReference type="PROSITE" id="PS51194">
    <property type="entry name" value="HELICASE_CTER"/>
    <property type="match status" value="1"/>
</dbReference>
<keyword evidence="6" id="KW-0694">RNA-binding</keyword>
<dbReference type="InterPro" id="IPR050079">
    <property type="entry name" value="DEAD_box_RNA_helicase"/>
</dbReference>
<dbReference type="InterPro" id="IPR001650">
    <property type="entry name" value="Helicase_C-like"/>
</dbReference>
<evidence type="ECO:0000256" key="3">
    <source>
        <dbReference type="ARBA" id="ARBA00022801"/>
    </source>
</evidence>
<evidence type="ECO:0000256" key="1">
    <source>
        <dbReference type="ARBA" id="ARBA00012552"/>
    </source>
</evidence>
<dbReference type="Pfam" id="PF00271">
    <property type="entry name" value="Helicase_C"/>
    <property type="match status" value="1"/>
</dbReference>
<dbReference type="GO" id="GO:0016787">
    <property type="term" value="F:hydrolase activity"/>
    <property type="evidence" value="ECO:0007669"/>
    <property type="project" value="UniProtKB-KW"/>
</dbReference>
<keyword evidence="5" id="KW-0067">ATP-binding</keyword>
<dbReference type="GO" id="GO:0003723">
    <property type="term" value="F:RNA binding"/>
    <property type="evidence" value="ECO:0007669"/>
    <property type="project" value="UniProtKB-KW"/>
</dbReference>
<feature type="domain" description="DEAD-box RNA helicase Q" evidence="11">
    <location>
        <begin position="159"/>
        <end position="187"/>
    </location>
</feature>
<keyword evidence="2" id="KW-0547">Nucleotide-binding</keyword>
<dbReference type="GO" id="GO:0003724">
    <property type="term" value="F:RNA helicase activity"/>
    <property type="evidence" value="ECO:0007669"/>
    <property type="project" value="UniProtKB-EC"/>
</dbReference>
<dbReference type="InterPro" id="IPR014014">
    <property type="entry name" value="RNA_helicase_DEAD_Q_motif"/>
</dbReference>
<dbReference type="OMA" id="ETNYHET"/>
<protein>
    <recommendedName>
        <fullName evidence="1">RNA helicase</fullName>
        <ecNumber evidence="1">3.6.4.13</ecNumber>
    </recommendedName>
</protein>
<keyword evidence="13" id="KW-1185">Reference proteome</keyword>
<dbReference type="CDD" id="cd18787">
    <property type="entry name" value="SF2_C_DEAD"/>
    <property type="match status" value="1"/>
</dbReference>
<feature type="domain" description="Helicase C-terminal" evidence="10">
    <location>
        <begin position="372"/>
        <end position="533"/>
    </location>
</feature>
<dbReference type="SMART" id="SM00487">
    <property type="entry name" value="DEXDc"/>
    <property type="match status" value="1"/>
</dbReference>
<evidence type="ECO:0000259" key="9">
    <source>
        <dbReference type="PROSITE" id="PS51192"/>
    </source>
</evidence>
<dbReference type="FunFam" id="3.40.50.300:FF:000031">
    <property type="entry name" value="Eukaryotic initiation factor 4A-III"/>
    <property type="match status" value="1"/>
</dbReference>
<organism evidence="12 13">
    <name type="scientific">Paramecium octaurelia</name>
    <dbReference type="NCBI Taxonomy" id="43137"/>
    <lineage>
        <taxon>Eukaryota</taxon>
        <taxon>Sar</taxon>
        <taxon>Alveolata</taxon>
        <taxon>Ciliophora</taxon>
        <taxon>Intramacronucleata</taxon>
        <taxon>Oligohymenophorea</taxon>
        <taxon>Peniculida</taxon>
        <taxon>Parameciidae</taxon>
        <taxon>Paramecium</taxon>
    </lineage>
</organism>
<sequence length="537" mass="62148">MQFVWQVLCKTLKIVSDQFNFLIYFRYFSILLFVISRIKVDSELINQARLHWIGLRNKIYIVQCQFIIIGLENDSHSLWKMKIIILIPIQISLCLEVVRMIKGFKKHLSHFLCYFENYQISFDYSVQFKSFFKQKGHYRKIFMDQATQDLQENWNEQVETFEELTLGKDLLRGIFSYGFERPSAIQQKAIKPIILGKDVLAQAQSGTGKTGTFTIGALQRIDPNQRKTQVIILAPVRELAKQIYDVVKGIGQYLNIEAFCCIGGTSTQETREKCKQGVHIIIATPGRLIDMMKNKYLDATFMKLLVVDEADQMLDQGFSDNFAEILKMVPGDIQIALFSATFPQEIIELSKQFLRDGTAKILVKKEQLTLEGIRQFYIAIQQEDQKFRVLVELYKNLTVSQSILFCNSKKTVDDLYDKLTAEGFTVSKIHSQMEQKEREQVMQEFKKGAARILVSTDLMGRGIDVQQLSLVINYEFPRLKEQYIHRVGRAGRYGRKGVAINMVAQQEANLLLEVEKYYNTKIDEMPKDLAEVEKELS</sequence>
<evidence type="ECO:0000256" key="6">
    <source>
        <dbReference type="ARBA" id="ARBA00022884"/>
    </source>
</evidence>
<evidence type="ECO:0000256" key="5">
    <source>
        <dbReference type="ARBA" id="ARBA00022840"/>
    </source>
</evidence>
<accession>A0A8S1T1Y6</accession>
<dbReference type="PANTHER" id="PTHR47959">
    <property type="entry name" value="ATP-DEPENDENT RNA HELICASE RHLE-RELATED"/>
    <property type="match status" value="1"/>
</dbReference>
<comment type="catalytic activity">
    <reaction evidence="7">
        <text>ATP + H2O = ADP + phosphate + H(+)</text>
        <dbReference type="Rhea" id="RHEA:13065"/>
        <dbReference type="ChEBI" id="CHEBI:15377"/>
        <dbReference type="ChEBI" id="CHEBI:15378"/>
        <dbReference type="ChEBI" id="CHEBI:30616"/>
        <dbReference type="ChEBI" id="CHEBI:43474"/>
        <dbReference type="ChEBI" id="CHEBI:456216"/>
        <dbReference type="EC" id="3.6.4.13"/>
    </reaction>
</comment>
<feature type="domain" description="Helicase ATP-binding" evidence="9">
    <location>
        <begin position="190"/>
        <end position="360"/>
    </location>
</feature>
<evidence type="ECO:0000256" key="2">
    <source>
        <dbReference type="ARBA" id="ARBA00022741"/>
    </source>
</evidence>
<dbReference type="PROSITE" id="PS51195">
    <property type="entry name" value="Q_MOTIF"/>
    <property type="match status" value="1"/>
</dbReference>
<dbReference type="OrthoDB" id="300216at2759"/>
<evidence type="ECO:0000313" key="12">
    <source>
        <dbReference type="EMBL" id="CAD8146490.1"/>
    </source>
</evidence>
<dbReference type="SMART" id="SM00490">
    <property type="entry name" value="HELICc"/>
    <property type="match status" value="1"/>
</dbReference>
<evidence type="ECO:0000259" key="11">
    <source>
        <dbReference type="PROSITE" id="PS51195"/>
    </source>
</evidence>
<evidence type="ECO:0000256" key="4">
    <source>
        <dbReference type="ARBA" id="ARBA00022806"/>
    </source>
</evidence>